<evidence type="ECO:0000256" key="1">
    <source>
        <dbReference type="ARBA" id="ARBA00005964"/>
    </source>
</evidence>
<comment type="similarity">
    <text evidence="1 3">Belongs to the type-B carboxylesterase/lipase family.</text>
</comment>
<dbReference type="EC" id="3.1.1.-" evidence="3"/>
<evidence type="ECO:0000259" key="4">
    <source>
        <dbReference type="Pfam" id="PF00135"/>
    </source>
</evidence>
<feature type="signal peptide" evidence="3">
    <location>
        <begin position="1"/>
        <end position="21"/>
    </location>
</feature>
<feature type="domain" description="Carboxylesterase type B" evidence="4">
    <location>
        <begin position="30"/>
        <end position="526"/>
    </location>
</feature>
<dbReference type="OrthoDB" id="408631at2759"/>
<name>A0A5C3LLK2_9AGAR</name>
<organism evidence="5 6">
    <name type="scientific">Crucibulum laeve</name>
    <dbReference type="NCBI Taxonomy" id="68775"/>
    <lineage>
        <taxon>Eukaryota</taxon>
        <taxon>Fungi</taxon>
        <taxon>Dikarya</taxon>
        <taxon>Basidiomycota</taxon>
        <taxon>Agaricomycotina</taxon>
        <taxon>Agaricomycetes</taxon>
        <taxon>Agaricomycetidae</taxon>
        <taxon>Agaricales</taxon>
        <taxon>Agaricineae</taxon>
        <taxon>Nidulariaceae</taxon>
        <taxon>Crucibulum</taxon>
    </lineage>
</organism>
<dbReference type="Gene3D" id="3.40.50.1820">
    <property type="entry name" value="alpha/beta hydrolase"/>
    <property type="match status" value="1"/>
</dbReference>
<evidence type="ECO:0000256" key="3">
    <source>
        <dbReference type="RuleBase" id="RU361235"/>
    </source>
</evidence>
<protein>
    <recommendedName>
        <fullName evidence="3">Carboxylic ester hydrolase</fullName>
        <ecNumber evidence="3">3.1.1.-</ecNumber>
    </recommendedName>
</protein>
<evidence type="ECO:0000313" key="6">
    <source>
        <dbReference type="Proteomes" id="UP000308652"/>
    </source>
</evidence>
<dbReference type="PROSITE" id="PS00122">
    <property type="entry name" value="CARBOXYLESTERASE_B_1"/>
    <property type="match status" value="1"/>
</dbReference>
<dbReference type="InterPro" id="IPR019826">
    <property type="entry name" value="Carboxylesterase_B_AS"/>
</dbReference>
<dbReference type="EMBL" id="ML213638">
    <property type="protein sequence ID" value="TFK33994.1"/>
    <property type="molecule type" value="Genomic_DNA"/>
</dbReference>
<dbReference type="PANTHER" id="PTHR11559">
    <property type="entry name" value="CARBOXYLESTERASE"/>
    <property type="match status" value="1"/>
</dbReference>
<sequence length="560" mass="60013">MSCGMYALLWATCLSAGAVSCARLSSPLGPVVDLGYAAFAGNTTSPAGITNGSVAFFGAIPYAQPPLGNLRFRAPRQLNETGLTKQVTDARNWGPPCIQRPAVVGIGSEDCLTLNIWKPTNASEGTKLPVVVYIHGGGFYYGTPQGFPMYDWIAQNNGIIAVSITYRLGMLGFLGGPAVAADGDLNVGLLDQRAGLEWIQRHITKFGGDPANVTISGESAGGASVVMQVVAYGGSKPGPFRRAIAQSIGFGPTSTEAQVEATFKNAVSFVGCPENSMSCLRSASIGAIVSAINRTPNGQFSPIIDGPSGFLPDLPSRLISAGNFNTVDFIGGHCTGDGRTFAGGKPSQFITEDDVRRLVFSRWPGVSNATIDNALRLYPSPDTPGSPFATQYDRAYTMAGEIIFTCMDWFLANKLRSKAIKNVFAYSWDAPDTVLYNTNPFLGAMHTSDLYYLFSGMLTTHTFGNAGNTFTAFNTSETVLSKEAIAYWTSFAAKGDPNARKDSNSPGWPTFEDSTDVRLRLIRGNNNNNNTDTRSEDISMQEIQRCQFWMSENVTAETLV</sequence>
<keyword evidence="6" id="KW-1185">Reference proteome</keyword>
<dbReference type="GO" id="GO:0016787">
    <property type="term" value="F:hydrolase activity"/>
    <property type="evidence" value="ECO:0007669"/>
    <property type="project" value="UniProtKB-KW"/>
</dbReference>
<dbReference type="InterPro" id="IPR029058">
    <property type="entry name" value="AB_hydrolase_fold"/>
</dbReference>
<dbReference type="AlphaFoldDB" id="A0A5C3LLK2"/>
<feature type="chain" id="PRO_5023112402" description="Carboxylic ester hydrolase" evidence="3">
    <location>
        <begin position="22"/>
        <end position="560"/>
    </location>
</feature>
<proteinExistence type="inferred from homology"/>
<dbReference type="InterPro" id="IPR002018">
    <property type="entry name" value="CarbesteraseB"/>
</dbReference>
<gene>
    <name evidence="5" type="ORF">BDQ12DRAFT_764614</name>
</gene>
<dbReference type="InterPro" id="IPR050309">
    <property type="entry name" value="Type-B_Carboxylest/Lipase"/>
</dbReference>
<evidence type="ECO:0000256" key="2">
    <source>
        <dbReference type="ARBA" id="ARBA00022801"/>
    </source>
</evidence>
<dbReference type="Pfam" id="PF00135">
    <property type="entry name" value="COesterase"/>
    <property type="match status" value="1"/>
</dbReference>
<accession>A0A5C3LLK2</accession>
<dbReference type="SUPFAM" id="SSF53474">
    <property type="entry name" value="alpha/beta-Hydrolases"/>
    <property type="match status" value="1"/>
</dbReference>
<keyword evidence="2 3" id="KW-0378">Hydrolase</keyword>
<evidence type="ECO:0000313" key="5">
    <source>
        <dbReference type="EMBL" id="TFK33994.1"/>
    </source>
</evidence>
<dbReference type="InterPro" id="IPR019819">
    <property type="entry name" value="Carboxylesterase_B_CS"/>
</dbReference>
<dbReference type="STRING" id="68775.A0A5C3LLK2"/>
<dbReference type="Proteomes" id="UP000308652">
    <property type="component" value="Unassembled WGS sequence"/>
</dbReference>
<reference evidence="5 6" key="1">
    <citation type="journal article" date="2019" name="Nat. Ecol. Evol.">
        <title>Megaphylogeny resolves global patterns of mushroom evolution.</title>
        <authorList>
            <person name="Varga T."/>
            <person name="Krizsan K."/>
            <person name="Foldi C."/>
            <person name="Dima B."/>
            <person name="Sanchez-Garcia M."/>
            <person name="Sanchez-Ramirez S."/>
            <person name="Szollosi G.J."/>
            <person name="Szarkandi J.G."/>
            <person name="Papp V."/>
            <person name="Albert L."/>
            <person name="Andreopoulos W."/>
            <person name="Angelini C."/>
            <person name="Antonin V."/>
            <person name="Barry K.W."/>
            <person name="Bougher N.L."/>
            <person name="Buchanan P."/>
            <person name="Buyck B."/>
            <person name="Bense V."/>
            <person name="Catcheside P."/>
            <person name="Chovatia M."/>
            <person name="Cooper J."/>
            <person name="Damon W."/>
            <person name="Desjardin D."/>
            <person name="Finy P."/>
            <person name="Geml J."/>
            <person name="Haridas S."/>
            <person name="Hughes K."/>
            <person name="Justo A."/>
            <person name="Karasinski D."/>
            <person name="Kautmanova I."/>
            <person name="Kiss B."/>
            <person name="Kocsube S."/>
            <person name="Kotiranta H."/>
            <person name="LaButti K.M."/>
            <person name="Lechner B.E."/>
            <person name="Liimatainen K."/>
            <person name="Lipzen A."/>
            <person name="Lukacs Z."/>
            <person name="Mihaltcheva S."/>
            <person name="Morgado L.N."/>
            <person name="Niskanen T."/>
            <person name="Noordeloos M.E."/>
            <person name="Ohm R.A."/>
            <person name="Ortiz-Santana B."/>
            <person name="Ovrebo C."/>
            <person name="Racz N."/>
            <person name="Riley R."/>
            <person name="Savchenko A."/>
            <person name="Shiryaev A."/>
            <person name="Soop K."/>
            <person name="Spirin V."/>
            <person name="Szebenyi C."/>
            <person name="Tomsovsky M."/>
            <person name="Tulloss R.E."/>
            <person name="Uehling J."/>
            <person name="Grigoriev I.V."/>
            <person name="Vagvolgyi C."/>
            <person name="Papp T."/>
            <person name="Martin F.M."/>
            <person name="Miettinen O."/>
            <person name="Hibbett D.S."/>
            <person name="Nagy L.G."/>
        </authorList>
    </citation>
    <scope>NUCLEOTIDE SEQUENCE [LARGE SCALE GENOMIC DNA]</scope>
    <source>
        <strain evidence="5 6">CBS 166.37</strain>
    </source>
</reference>
<dbReference type="PROSITE" id="PS00941">
    <property type="entry name" value="CARBOXYLESTERASE_B_2"/>
    <property type="match status" value="1"/>
</dbReference>
<keyword evidence="3" id="KW-0732">Signal</keyword>